<protein>
    <submittedName>
        <fullName evidence="1">Uncharacterized protein</fullName>
    </submittedName>
</protein>
<reference evidence="1 2" key="1">
    <citation type="submission" date="2019-03" db="EMBL/GenBank/DDBJ databases">
        <authorList>
            <person name="Liu G."/>
        </authorList>
    </citation>
    <scope>NUCLEOTIDE SEQUENCE [LARGE SCALE GENOMIC DNA]</scope>
    <source>
        <strain evidence="1 2">DSM 19099</strain>
    </source>
</reference>
<proteinExistence type="predicted"/>
<evidence type="ECO:0000313" key="2">
    <source>
        <dbReference type="Proteomes" id="UP000298210"/>
    </source>
</evidence>
<dbReference type="Pfam" id="PF22116">
    <property type="entry name" value="DUF6944"/>
    <property type="match status" value="1"/>
</dbReference>
<evidence type="ECO:0000313" key="1">
    <source>
        <dbReference type="EMBL" id="TES49882.1"/>
    </source>
</evidence>
<name>A0A4Y7WN08_9BACI</name>
<dbReference type="EMBL" id="SNUX01000002">
    <property type="protein sequence ID" value="TES49882.1"/>
    <property type="molecule type" value="Genomic_DNA"/>
</dbReference>
<gene>
    <name evidence="1" type="ORF">E2L03_10580</name>
</gene>
<organism evidence="1 2">
    <name type="scientific">Shouchella lehensis</name>
    <dbReference type="NCBI Taxonomy" id="300825"/>
    <lineage>
        <taxon>Bacteria</taxon>
        <taxon>Bacillati</taxon>
        <taxon>Bacillota</taxon>
        <taxon>Bacilli</taxon>
        <taxon>Bacillales</taxon>
        <taxon>Bacillaceae</taxon>
        <taxon>Shouchella</taxon>
    </lineage>
</organism>
<dbReference type="InterPro" id="IPR054224">
    <property type="entry name" value="DUF6944"/>
</dbReference>
<sequence>MSTDNRSSSLFDLLRDEKKRRYPDQPQVANDNQLEDNHSLIFFGLWVTAVGTIFNAIASTTQADLEDALRSNFSIYGNTLEATGNALVAEGFVTGGPDKYGSYIITIGTLFALYADIGNLTETEVLQTEVKGSLTEALGTSYALFGVDPPENPTRFQVYTIYSALLQLFGNGFEAFAGITELREGNGEAFYEIGTILQAIGAVLTGLFYEGGERFL</sequence>
<dbReference type="AlphaFoldDB" id="A0A4Y7WN08"/>
<dbReference type="RefSeq" id="WP_095149774.1">
    <property type="nucleotide sequence ID" value="NZ_LDIM01000006.1"/>
</dbReference>
<comment type="caution">
    <text evidence="1">The sequence shown here is derived from an EMBL/GenBank/DDBJ whole genome shotgun (WGS) entry which is preliminary data.</text>
</comment>
<dbReference type="Proteomes" id="UP000298210">
    <property type="component" value="Unassembled WGS sequence"/>
</dbReference>
<accession>A0A4Y7WN08</accession>